<dbReference type="PANTHER" id="PTHR46910">
    <property type="entry name" value="TRANSCRIPTION FACTOR PDR1"/>
    <property type="match status" value="1"/>
</dbReference>
<keyword evidence="2" id="KW-0539">Nucleus</keyword>
<keyword evidence="5" id="KW-1185">Reference proteome</keyword>
<keyword evidence="1" id="KW-0479">Metal-binding</keyword>
<name>A0A074WWT5_9PEZI</name>
<dbReference type="InterPro" id="IPR050987">
    <property type="entry name" value="AtrR-like"/>
</dbReference>
<dbReference type="RefSeq" id="XP_013428382.1">
    <property type="nucleotide sequence ID" value="XM_013572928.1"/>
</dbReference>
<dbReference type="PROSITE" id="PS50048">
    <property type="entry name" value="ZN2_CY6_FUNGAL_2"/>
    <property type="match status" value="1"/>
</dbReference>
<dbReference type="Pfam" id="PF04082">
    <property type="entry name" value="Fungal_trans"/>
    <property type="match status" value="1"/>
</dbReference>
<gene>
    <name evidence="4" type="ORF">M436DRAFT_43351</name>
</gene>
<dbReference type="STRING" id="1043004.A0A074WWT5"/>
<organism evidence="4 5">
    <name type="scientific">Aureobasidium namibiae CBS 147.97</name>
    <dbReference type="NCBI Taxonomy" id="1043004"/>
    <lineage>
        <taxon>Eukaryota</taxon>
        <taxon>Fungi</taxon>
        <taxon>Dikarya</taxon>
        <taxon>Ascomycota</taxon>
        <taxon>Pezizomycotina</taxon>
        <taxon>Dothideomycetes</taxon>
        <taxon>Dothideomycetidae</taxon>
        <taxon>Dothideales</taxon>
        <taxon>Saccotheciaceae</taxon>
        <taxon>Aureobasidium</taxon>
    </lineage>
</organism>
<dbReference type="Pfam" id="PF00172">
    <property type="entry name" value="Zn_clus"/>
    <property type="match status" value="1"/>
</dbReference>
<reference evidence="4 5" key="1">
    <citation type="journal article" date="2014" name="BMC Genomics">
        <title>Genome sequencing of four Aureobasidium pullulans varieties: biotechnological potential, stress tolerance, and description of new species.</title>
        <authorList>
            <person name="Gostin Ar C."/>
            <person name="Ohm R.A."/>
            <person name="Kogej T."/>
            <person name="Sonjak S."/>
            <person name="Turk M."/>
            <person name="Zajc J."/>
            <person name="Zalar P."/>
            <person name="Grube M."/>
            <person name="Sun H."/>
            <person name="Han J."/>
            <person name="Sharma A."/>
            <person name="Chiniquy J."/>
            <person name="Ngan C.Y."/>
            <person name="Lipzen A."/>
            <person name="Barry K."/>
            <person name="Grigoriev I.V."/>
            <person name="Gunde-Cimerman N."/>
        </authorList>
    </citation>
    <scope>NUCLEOTIDE SEQUENCE [LARGE SCALE GENOMIC DNA]</scope>
    <source>
        <strain evidence="4 5">CBS 147.97</strain>
    </source>
</reference>
<dbReference type="HOGENOM" id="CLU_009377_3_2_1"/>
<feature type="domain" description="Zn(2)-C6 fungal-type" evidence="3">
    <location>
        <begin position="14"/>
        <end position="41"/>
    </location>
</feature>
<dbReference type="SMART" id="SM00906">
    <property type="entry name" value="Fungal_trans"/>
    <property type="match status" value="1"/>
</dbReference>
<dbReference type="Gene3D" id="4.10.240.10">
    <property type="entry name" value="Zn(2)-C6 fungal-type DNA-binding domain"/>
    <property type="match status" value="1"/>
</dbReference>
<dbReference type="GO" id="GO:0003677">
    <property type="term" value="F:DNA binding"/>
    <property type="evidence" value="ECO:0007669"/>
    <property type="project" value="InterPro"/>
</dbReference>
<dbReference type="CDD" id="cd00067">
    <property type="entry name" value="GAL4"/>
    <property type="match status" value="1"/>
</dbReference>
<sequence length="659" mass="72941">MSTPETPRSFLQKACENCRLRKIRCDKQIPCASCQTLGIACQAAATRAVEHRPRIVVTSQYERQITLIQERLLGIESSLKQLARGSVVPTPVVRPEVNHPSNQSDKSISIYEGESSFGSQTIQAGQLANVTATAVAGLPSSELSSALSLLKDSLKRHEALSRTHETHLSRRIKLESVDHQDLPPAALVIALINIAKARPSISLVAFSYKGVAVLETLCQKVYFPLEPPPAGSMTFFYGFLYFVIRDYWSQQDPALREYDAQAMIDLCETRFCAGLEKFETLTVPVMPNIQALLLGAIKAQEECKLSLSWTFLSAAATMCHTLGLHRKSSLVHEDQESADIKRHMFWQLYMLDKNLSLNLGRGSNFPDSDIDAEFYTPSSNPAQRPWDLMALATILFAKLQGQVYDKLYSASAINSSVEDRSRAVDELSSQVNALRNQLLSIDFNGAYYQERLLGMASSADFVCYSVLTVIYRAQPSTGNTTEINPRCYEAARLGLENHLRCFAQFRNRSVPQQAEYVNWILLYPSFTPFTVVFIHAIATSDSVELNLLQDTVRSLDHIQSLSPAAKRLHDVCAAFAKVAAAFITSQRTLGGWHCRVDGTLALGSAETDFQDDLAAMGQDQDALSAFLCNLAGQNRPLTDFLHMDLLDAELGLGDILPPT</sequence>
<proteinExistence type="predicted"/>
<evidence type="ECO:0000256" key="1">
    <source>
        <dbReference type="ARBA" id="ARBA00022723"/>
    </source>
</evidence>
<dbReference type="EMBL" id="KL584707">
    <property type="protein sequence ID" value="KEQ74212.1"/>
    <property type="molecule type" value="Genomic_DNA"/>
</dbReference>
<dbReference type="GeneID" id="25409932"/>
<dbReference type="SUPFAM" id="SSF57701">
    <property type="entry name" value="Zn2/Cys6 DNA-binding domain"/>
    <property type="match status" value="1"/>
</dbReference>
<dbReference type="GO" id="GO:0000981">
    <property type="term" value="F:DNA-binding transcription factor activity, RNA polymerase II-specific"/>
    <property type="evidence" value="ECO:0007669"/>
    <property type="project" value="InterPro"/>
</dbReference>
<evidence type="ECO:0000313" key="5">
    <source>
        <dbReference type="Proteomes" id="UP000027730"/>
    </source>
</evidence>
<dbReference type="PROSITE" id="PS00463">
    <property type="entry name" value="ZN2_CY6_FUNGAL_1"/>
    <property type="match status" value="1"/>
</dbReference>
<accession>A0A074WWT5</accession>
<dbReference type="SMART" id="SM00066">
    <property type="entry name" value="GAL4"/>
    <property type="match status" value="1"/>
</dbReference>
<dbReference type="GO" id="GO:0008270">
    <property type="term" value="F:zinc ion binding"/>
    <property type="evidence" value="ECO:0007669"/>
    <property type="project" value="InterPro"/>
</dbReference>
<evidence type="ECO:0000313" key="4">
    <source>
        <dbReference type="EMBL" id="KEQ74212.1"/>
    </source>
</evidence>
<dbReference type="InterPro" id="IPR001138">
    <property type="entry name" value="Zn2Cys6_DnaBD"/>
</dbReference>
<dbReference type="InterPro" id="IPR007219">
    <property type="entry name" value="XnlR_reg_dom"/>
</dbReference>
<dbReference type="CDD" id="cd12148">
    <property type="entry name" value="fungal_TF_MHR"/>
    <property type="match status" value="1"/>
</dbReference>
<evidence type="ECO:0000259" key="3">
    <source>
        <dbReference type="PROSITE" id="PS50048"/>
    </source>
</evidence>
<dbReference type="InterPro" id="IPR036864">
    <property type="entry name" value="Zn2-C6_fun-type_DNA-bd_sf"/>
</dbReference>
<dbReference type="GO" id="GO:0006351">
    <property type="term" value="P:DNA-templated transcription"/>
    <property type="evidence" value="ECO:0007669"/>
    <property type="project" value="InterPro"/>
</dbReference>
<protein>
    <submittedName>
        <fullName evidence="4">C6 transcription factor</fullName>
    </submittedName>
</protein>
<evidence type="ECO:0000256" key="2">
    <source>
        <dbReference type="ARBA" id="ARBA00023242"/>
    </source>
</evidence>
<dbReference type="AlphaFoldDB" id="A0A074WWT5"/>
<dbReference type="PANTHER" id="PTHR46910:SF25">
    <property type="entry name" value="ABC-TRANSPORTER-REGULATING TRANSCRIPTION FACTOR"/>
    <property type="match status" value="1"/>
</dbReference>
<dbReference type="Proteomes" id="UP000027730">
    <property type="component" value="Unassembled WGS sequence"/>
</dbReference>
<dbReference type="OrthoDB" id="103819at2759"/>